<protein>
    <submittedName>
        <fullName evidence="2">Related to novobiocin biosynthesis protein novR</fullName>
    </submittedName>
</protein>
<dbReference type="EMBL" id="FJUY01000001">
    <property type="protein sequence ID" value="CZT14925.1"/>
    <property type="molecule type" value="Genomic_DNA"/>
</dbReference>
<keyword evidence="3" id="KW-1185">Reference proteome</keyword>
<dbReference type="GeneID" id="35596195"/>
<evidence type="ECO:0000313" key="2">
    <source>
        <dbReference type="EMBL" id="CZT14925.1"/>
    </source>
</evidence>
<dbReference type="GO" id="GO:0051015">
    <property type="term" value="F:actin filament binding"/>
    <property type="evidence" value="ECO:0007669"/>
    <property type="project" value="TreeGrafter"/>
</dbReference>
<dbReference type="Gene3D" id="3.40.225.10">
    <property type="entry name" value="Class II aldolase/adducin N-terminal domain"/>
    <property type="match status" value="1"/>
</dbReference>
<gene>
    <name evidence="2" type="ORF">RCC_00856</name>
</gene>
<dbReference type="GO" id="GO:0005856">
    <property type="term" value="C:cytoskeleton"/>
    <property type="evidence" value="ECO:0007669"/>
    <property type="project" value="TreeGrafter"/>
</dbReference>
<evidence type="ECO:0000313" key="3">
    <source>
        <dbReference type="Proteomes" id="UP000225277"/>
    </source>
</evidence>
<dbReference type="PANTHER" id="PTHR10672">
    <property type="entry name" value="ADDUCIN"/>
    <property type="match status" value="1"/>
</dbReference>
<feature type="domain" description="Class II aldolase/adducin N-terminal" evidence="1">
    <location>
        <begin position="51"/>
        <end position="231"/>
    </location>
</feature>
<dbReference type="SUPFAM" id="SSF53639">
    <property type="entry name" value="AraD/HMP-PK domain-like"/>
    <property type="match status" value="1"/>
</dbReference>
<dbReference type="RefSeq" id="XP_023621822.1">
    <property type="nucleotide sequence ID" value="XM_023766054.1"/>
</dbReference>
<dbReference type="OrthoDB" id="3238794at2759"/>
<dbReference type="AlphaFoldDB" id="A0A2D3UPP2"/>
<dbReference type="NCBIfam" id="NF004855">
    <property type="entry name" value="PRK06208.1"/>
    <property type="match status" value="1"/>
</dbReference>
<dbReference type="InterPro" id="IPR001303">
    <property type="entry name" value="Aldolase_II/adducin_N"/>
</dbReference>
<proteinExistence type="predicted"/>
<sequence length="286" mass="31433">MAPTATSTLAGESTGNAEVGALGKSKSGKQLKIRSYPKFESLEAERLYRKQHLAAAFRVFAERGFDEGVAGHISYRDPILTDHFWLNPLSMHFSQIKVSDLILVDEEGLVVEGDQPINAAAFAIHSAIHKARPDVHAACHAHSVYGKAFSVFGRELDMITQDSLRFYRDHSVYPQFGGVVIDREEGRRIAEHLGSCKAIILQNHGLLTVGETVDAAAFFFLSLDKTCHAQLLVDAAAHGSGHKKTFIGEEEARDSYEQVGLPSKGWLSFQPYYDEILAKTNGSFLG</sequence>
<dbReference type="InterPro" id="IPR036409">
    <property type="entry name" value="Aldolase_II/adducin_N_sf"/>
</dbReference>
<dbReference type="Pfam" id="PF00596">
    <property type="entry name" value="Aldolase_II"/>
    <property type="match status" value="1"/>
</dbReference>
<organism evidence="2 3">
    <name type="scientific">Ramularia collo-cygni</name>
    <dbReference type="NCBI Taxonomy" id="112498"/>
    <lineage>
        <taxon>Eukaryota</taxon>
        <taxon>Fungi</taxon>
        <taxon>Dikarya</taxon>
        <taxon>Ascomycota</taxon>
        <taxon>Pezizomycotina</taxon>
        <taxon>Dothideomycetes</taxon>
        <taxon>Dothideomycetidae</taxon>
        <taxon>Mycosphaerellales</taxon>
        <taxon>Mycosphaerellaceae</taxon>
        <taxon>Ramularia</taxon>
    </lineage>
</organism>
<name>A0A2D3UPP2_9PEZI</name>
<reference evidence="2 3" key="1">
    <citation type="submission" date="2016-03" db="EMBL/GenBank/DDBJ databases">
        <authorList>
            <person name="Ploux O."/>
        </authorList>
    </citation>
    <scope>NUCLEOTIDE SEQUENCE [LARGE SCALE GENOMIC DNA]</scope>
    <source>
        <strain evidence="2 3">URUG2</strain>
    </source>
</reference>
<evidence type="ECO:0000259" key="1">
    <source>
        <dbReference type="SMART" id="SM01007"/>
    </source>
</evidence>
<accession>A0A2D3UPP2</accession>
<dbReference type="STRING" id="112498.A0A2D3UPP2"/>
<dbReference type="PANTHER" id="PTHR10672:SF39">
    <property type="entry name" value="CLASS II ALDOLASE_ADDUCIN N-TERMINAL DOMAIN-CONTAINING PROTEIN"/>
    <property type="match status" value="1"/>
</dbReference>
<dbReference type="Proteomes" id="UP000225277">
    <property type="component" value="Unassembled WGS sequence"/>
</dbReference>
<dbReference type="InterPro" id="IPR051017">
    <property type="entry name" value="Aldolase-II_Adducin_sf"/>
</dbReference>
<dbReference type="FunFam" id="3.40.225.10:FF:000009">
    <property type="entry name" value="Class II aldolase/adducin N-terminal"/>
    <property type="match status" value="1"/>
</dbReference>
<dbReference type="SMART" id="SM01007">
    <property type="entry name" value="Aldolase_II"/>
    <property type="match status" value="1"/>
</dbReference>